<feature type="domain" description="Thiamine pyrophosphate enzyme TPP-binding" evidence="9">
    <location>
        <begin position="366"/>
        <end position="475"/>
    </location>
</feature>
<dbReference type="Proteomes" id="UP000062398">
    <property type="component" value="Chromosome"/>
</dbReference>
<dbReference type="PANTHER" id="PTHR18968">
    <property type="entry name" value="THIAMINE PYROPHOSPHATE ENZYMES"/>
    <property type="match status" value="1"/>
</dbReference>
<dbReference type="Proteomes" id="UP000068832">
    <property type="component" value="Chromosome"/>
</dbReference>
<dbReference type="GO" id="GO:0018491">
    <property type="term" value="F:2-oxobutyrate synthase activity"/>
    <property type="evidence" value="ECO:0007669"/>
    <property type="project" value="UniProtKB-ARBA"/>
</dbReference>
<dbReference type="Gene3D" id="3.40.50.1220">
    <property type="entry name" value="TPP-binding domain"/>
    <property type="match status" value="1"/>
</dbReference>
<evidence type="ECO:0000259" key="10">
    <source>
        <dbReference type="Pfam" id="PF02776"/>
    </source>
</evidence>
<dbReference type="EMBL" id="CP012176">
    <property type="protein sequence ID" value="AKV83126.1"/>
    <property type="molecule type" value="Genomic_DNA"/>
</dbReference>
<dbReference type="Proteomes" id="UP000061362">
    <property type="component" value="Chromosome"/>
</dbReference>
<evidence type="ECO:0000313" key="12">
    <source>
        <dbReference type="EMBL" id="AKV74146.1"/>
    </source>
</evidence>
<dbReference type="GO" id="GO:0030976">
    <property type="term" value="F:thiamine pyrophosphate binding"/>
    <property type="evidence" value="ECO:0007669"/>
    <property type="project" value="InterPro"/>
</dbReference>
<dbReference type="Pfam" id="PF00205">
    <property type="entry name" value="TPP_enzyme_M"/>
    <property type="match status" value="1"/>
</dbReference>
<dbReference type="GeneID" id="91755580"/>
<evidence type="ECO:0000313" key="22">
    <source>
        <dbReference type="Proteomes" id="UP000068832"/>
    </source>
</evidence>
<reference evidence="19 20" key="2">
    <citation type="journal article" date="2015" name="Genome Announc.">
        <title>Complete Genome Sequences of Evolved Arsenate-Resistant Metallosphaera sedula Strains.</title>
        <authorList>
            <person name="Ai C."/>
            <person name="McCarthy S."/>
            <person name="Schackwitz W."/>
            <person name="Martin J."/>
            <person name="Lipzen A."/>
            <person name="Blum P."/>
        </authorList>
    </citation>
    <scope>NUCLEOTIDE SEQUENCE [LARGE SCALE GENOMIC DNA]</scope>
    <source>
        <strain evidence="14 20">ARS120-1</strain>
        <strain evidence="15 19">ARS120-2</strain>
        <strain evidence="12 22">ARS50-1</strain>
        <strain evidence="13 21">ARS50-2</strain>
    </source>
</reference>
<comment type="catalytic activity">
    <reaction evidence="6">
        <text>a 2-oxocarboxylate + 2 oxidized [2Fe-2S]-[ferredoxin] + CoA = an acyl-CoA + 2 reduced [2Fe-2S]-[ferredoxin] + CO2 + H(+)</text>
        <dbReference type="Rhea" id="RHEA:42316"/>
        <dbReference type="Rhea" id="RHEA-COMP:10000"/>
        <dbReference type="Rhea" id="RHEA-COMP:10001"/>
        <dbReference type="ChEBI" id="CHEBI:15378"/>
        <dbReference type="ChEBI" id="CHEBI:16526"/>
        <dbReference type="ChEBI" id="CHEBI:33737"/>
        <dbReference type="ChEBI" id="CHEBI:33738"/>
        <dbReference type="ChEBI" id="CHEBI:35179"/>
        <dbReference type="ChEBI" id="CHEBI:57287"/>
        <dbReference type="ChEBI" id="CHEBI:58342"/>
        <dbReference type="EC" id="1.2.7.11"/>
    </reaction>
</comment>
<evidence type="ECO:0000313" key="19">
    <source>
        <dbReference type="Proteomes" id="UP000061362"/>
    </source>
</evidence>
<dbReference type="GO" id="GO:0005948">
    <property type="term" value="C:acetolactate synthase complex"/>
    <property type="evidence" value="ECO:0007669"/>
    <property type="project" value="TreeGrafter"/>
</dbReference>
<evidence type="ECO:0000256" key="1">
    <source>
        <dbReference type="ARBA" id="ARBA00003908"/>
    </source>
</evidence>
<evidence type="ECO:0000256" key="4">
    <source>
        <dbReference type="ARBA" id="ARBA00012691"/>
    </source>
</evidence>
<evidence type="ECO:0000313" key="13">
    <source>
        <dbReference type="EMBL" id="AKV76386.1"/>
    </source>
</evidence>
<dbReference type="EMBL" id="CP012175">
    <property type="protein sequence ID" value="AKV80882.1"/>
    <property type="molecule type" value="Genomic_DNA"/>
</dbReference>
<comment type="similarity">
    <text evidence="2 7">Belongs to the TPP enzyme family.</text>
</comment>
<dbReference type="Proteomes" id="UP000056255">
    <property type="component" value="Chromosome"/>
</dbReference>
<evidence type="ECO:0000313" key="21">
    <source>
        <dbReference type="Proteomes" id="UP000062475"/>
    </source>
</evidence>
<dbReference type="AlphaFoldDB" id="A0A088E5I5"/>
<dbReference type="Gene3D" id="3.40.50.970">
    <property type="match status" value="2"/>
</dbReference>
<dbReference type="InterPro" id="IPR029061">
    <property type="entry name" value="THDP-binding"/>
</dbReference>
<dbReference type="RefSeq" id="WP_012021059.1">
    <property type="nucleotide sequence ID" value="NZ_AP019770.1"/>
</dbReference>
<dbReference type="InterPro" id="IPR029035">
    <property type="entry name" value="DHS-like_NAD/FAD-binding_dom"/>
</dbReference>
<dbReference type="Proteomes" id="UP000029084">
    <property type="component" value="Chromosome"/>
</dbReference>
<dbReference type="EMBL" id="CP012172">
    <property type="protein sequence ID" value="AKV74146.1"/>
    <property type="molecule type" value="Genomic_DNA"/>
</dbReference>
<evidence type="ECO:0000313" key="20">
    <source>
        <dbReference type="Proteomes" id="UP000062398"/>
    </source>
</evidence>
<dbReference type="GO" id="GO:0009099">
    <property type="term" value="P:L-valine biosynthetic process"/>
    <property type="evidence" value="ECO:0007669"/>
    <property type="project" value="TreeGrafter"/>
</dbReference>
<dbReference type="EMBL" id="CP012174">
    <property type="protein sequence ID" value="AKV78637.1"/>
    <property type="molecule type" value="Genomic_DNA"/>
</dbReference>
<evidence type="ECO:0000256" key="5">
    <source>
        <dbReference type="ARBA" id="ARBA00023052"/>
    </source>
</evidence>
<dbReference type="EC" id="1.2.7.11" evidence="4"/>
<dbReference type="Pfam" id="PF02775">
    <property type="entry name" value="TPP_enzyme_C"/>
    <property type="match status" value="1"/>
</dbReference>
<dbReference type="GO" id="GO:0000287">
    <property type="term" value="F:magnesium ion binding"/>
    <property type="evidence" value="ECO:0007669"/>
    <property type="project" value="InterPro"/>
</dbReference>
<dbReference type="GO" id="GO:0019164">
    <property type="term" value="F:pyruvate synthase activity"/>
    <property type="evidence" value="ECO:0007669"/>
    <property type="project" value="UniProtKB-ARBA"/>
</dbReference>
<evidence type="ECO:0000259" key="8">
    <source>
        <dbReference type="Pfam" id="PF00205"/>
    </source>
</evidence>
<comment type="subunit">
    <text evidence="3">Heterodimer composed of an alpha and a beta subunit.</text>
</comment>
<evidence type="ECO:0000313" key="15">
    <source>
        <dbReference type="EMBL" id="AKV80882.1"/>
    </source>
</evidence>
<protein>
    <recommendedName>
        <fullName evidence="4">2-oxoacid oxidoreductase (ferredoxin)</fullName>
        <ecNumber evidence="4">1.2.7.11</ecNumber>
    </recommendedName>
</protein>
<feature type="domain" description="Thiamine pyrophosphate enzyme N-terminal TPP-binding" evidence="10">
    <location>
        <begin position="1"/>
        <end position="101"/>
    </location>
</feature>
<dbReference type="EMBL" id="CP008822">
    <property type="protein sequence ID" value="AIM27258.1"/>
    <property type="molecule type" value="Genomic_DNA"/>
</dbReference>
<dbReference type="OrthoDB" id="6837at2157"/>
<dbReference type="GO" id="GO:0003984">
    <property type="term" value="F:acetolactate synthase activity"/>
    <property type="evidence" value="ECO:0007669"/>
    <property type="project" value="TreeGrafter"/>
</dbReference>
<evidence type="ECO:0000256" key="6">
    <source>
        <dbReference type="ARBA" id="ARBA00048893"/>
    </source>
</evidence>
<dbReference type="EMBL" id="CP012173">
    <property type="protein sequence ID" value="AKV76386.1"/>
    <property type="molecule type" value="Genomic_DNA"/>
</dbReference>
<keyword evidence="5 7" id="KW-0786">Thiamine pyrophosphate</keyword>
<dbReference type="SUPFAM" id="SSF52518">
    <property type="entry name" value="Thiamin diphosphate-binding fold (THDP-binding)"/>
    <property type="match status" value="2"/>
</dbReference>
<dbReference type="InterPro" id="IPR011766">
    <property type="entry name" value="TPP_enzyme_TPP-bd"/>
</dbReference>
<evidence type="ECO:0000259" key="9">
    <source>
        <dbReference type="Pfam" id="PF02775"/>
    </source>
</evidence>
<feature type="domain" description="Thiamine pyrophosphate enzyme central" evidence="8">
    <location>
        <begin position="185"/>
        <end position="310"/>
    </location>
</feature>
<proteinExistence type="inferred from homology"/>
<evidence type="ECO:0000313" key="16">
    <source>
        <dbReference type="EMBL" id="AKV83126.1"/>
    </source>
</evidence>
<evidence type="ECO:0000313" key="18">
    <source>
        <dbReference type="Proteomes" id="UP000056255"/>
    </source>
</evidence>
<dbReference type="PATRIC" id="fig|43687.5.peg.1154"/>
<organism evidence="11 17">
    <name type="scientific">Metallosphaera sedula</name>
    <dbReference type="NCBI Taxonomy" id="43687"/>
    <lineage>
        <taxon>Archaea</taxon>
        <taxon>Thermoproteota</taxon>
        <taxon>Thermoprotei</taxon>
        <taxon>Sulfolobales</taxon>
        <taxon>Sulfolobaceae</taxon>
        <taxon>Metallosphaera</taxon>
    </lineage>
</organism>
<name>A0A088E5I5_9CREN</name>
<evidence type="ECO:0000256" key="3">
    <source>
        <dbReference type="ARBA" id="ARBA00011631"/>
    </source>
</evidence>
<dbReference type="InterPro" id="IPR012000">
    <property type="entry name" value="Thiamin_PyroP_enz_cen_dom"/>
</dbReference>
<dbReference type="SUPFAM" id="SSF52467">
    <property type="entry name" value="DHS-like NAD/FAD-binding domain"/>
    <property type="match status" value="1"/>
</dbReference>
<evidence type="ECO:0000256" key="2">
    <source>
        <dbReference type="ARBA" id="ARBA00007812"/>
    </source>
</evidence>
<dbReference type="PANTHER" id="PTHR18968:SF13">
    <property type="entry name" value="ACETOLACTATE SYNTHASE CATALYTIC SUBUNIT, MITOCHONDRIAL"/>
    <property type="match status" value="1"/>
</dbReference>
<reference evidence="11 17" key="1">
    <citation type="journal article" date="2014" name="J. Bacteriol.">
        <title>Role of an Archaeal PitA Transporter in the Copper and Arsenic Resistance of Metallosphaera sedula, an Extreme Thermoacidophile.</title>
        <authorList>
            <person name="McCarthy S."/>
            <person name="Ai C."/>
            <person name="Wheaton G."/>
            <person name="Tevatia R."/>
            <person name="Eckrich V."/>
            <person name="Kelly R."/>
            <person name="Blum P."/>
        </authorList>
    </citation>
    <scope>NUCLEOTIDE SEQUENCE [LARGE SCALE GENOMIC DNA]</scope>
    <source>
        <strain evidence="11 17">CuR1</strain>
    </source>
</reference>
<dbReference type="InterPro" id="IPR045229">
    <property type="entry name" value="TPP_enz"/>
</dbReference>
<dbReference type="InterPro" id="IPR012001">
    <property type="entry name" value="Thiamin_PyroP_enz_TPP-bd_dom"/>
</dbReference>
<dbReference type="Pfam" id="PF02776">
    <property type="entry name" value="TPP_enzyme_N"/>
    <property type="match status" value="1"/>
</dbReference>
<evidence type="ECO:0000313" key="17">
    <source>
        <dbReference type="Proteomes" id="UP000029084"/>
    </source>
</evidence>
<evidence type="ECO:0000313" key="11">
    <source>
        <dbReference type="EMBL" id="AIM27258.1"/>
    </source>
</evidence>
<dbReference type="CDD" id="cd07035">
    <property type="entry name" value="TPP_PYR_POX_like"/>
    <property type="match status" value="1"/>
</dbReference>
<accession>A0A088E5I5</accession>
<sequence length="489" mass="54556">MNVAESIFKTLSSSTTTVYGNPGTTEISFLKYLPSEFRYFLALHDGPAIGMASGYSLMTGKVGVTNTHAAPGLMNSLGYVYSARLDRTPLLITVGQQSSTQLLDEPILSVDLRTVPYAKDVIEVRRKEEVSKALIRGIKTAVSLPPGPVILGLPYDIMEEEIGNTESYISGRVEWNCPCNLLDVEMVAEEINAVNKVAVVAGYELDIVDAHEEVVELARKVGSPIFTEPHFSRSPGSKIDVILPRSASGINRILGQYDLVLLLGGTLHNVLYMDQEFRFNILQITMDPEEKSKRIWRTVLCNPKDFLRHLLPKVREKVGSHDLKPDNKNKVTELMEYLVSKLNGHAIFEETPSHKEVVKKVIGIRKHLFFSNRSGFLGWALPASLGYVTAGGKAVTLIGDGSFHFSPQTLWTASYYDLEMRIMILNNHGYESLRGRADYQANFFNPRTQPLKVAEAYGFETFETDHLADGVDWLMEKGGKRRVVEIVLK</sequence>
<evidence type="ECO:0000313" key="14">
    <source>
        <dbReference type="EMBL" id="AKV78637.1"/>
    </source>
</evidence>
<evidence type="ECO:0000256" key="7">
    <source>
        <dbReference type="RuleBase" id="RU362132"/>
    </source>
</evidence>
<gene>
    <name evidence="11" type="ORF">HA72_1108</name>
    <name evidence="12" type="ORF">MsedA_1122</name>
    <name evidence="13" type="ORF">MsedB_1124</name>
    <name evidence="14" type="ORF">MsedC_1122</name>
    <name evidence="15" type="ORF">MsedD_1123</name>
    <name evidence="16" type="ORF">MsedE_1125</name>
</gene>
<dbReference type="GO" id="GO:0047553">
    <property type="term" value="F:2-oxoglutarate synthase activity"/>
    <property type="evidence" value="ECO:0007669"/>
    <property type="project" value="UniProtKB-ARBA"/>
</dbReference>
<dbReference type="Proteomes" id="UP000062475">
    <property type="component" value="Chromosome"/>
</dbReference>
<dbReference type="GO" id="GO:0050660">
    <property type="term" value="F:flavin adenine dinucleotide binding"/>
    <property type="evidence" value="ECO:0007669"/>
    <property type="project" value="TreeGrafter"/>
</dbReference>
<dbReference type="GO" id="GO:0009097">
    <property type="term" value="P:isoleucine biosynthetic process"/>
    <property type="evidence" value="ECO:0007669"/>
    <property type="project" value="TreeGrafter"/>
</dbReference>
<comment type="function">
    <text evidence="1">Catalyzes the coenzyme A-dependent oxidative decarboxylation of different 2-oxoacids such as 2-oxoglutarate, pyruvate and 2-oxobutyrate to form their CoA derivatives.</text>
</comment>
<reference evidence="16 18" key="3">
    <citation type="submission" date="2015-07" db="EMBL/GenBank/DDBJ databases">
        <title>Physiological, transcriptional responses and genome re-sequencing of acid resistant extremely thermoacidophilic Metallosphaera sedula SARC-M1.</title>
        <authorList>
            <person name="Ai C."/>
            <person name="McCarthy S."/>
            <person name="Eckrich V."/>
            <person name="Rudrappa D."/>
            <person name="Qiu G."/>
            <person name="Blum P."/>
        </authorList>
    </citation>
    <scope>NUCLEOTIDE SEQUENCE [LARGE SCALE GENOMIC DNA]</scope>
    <source>
        <strain evidence="16 18">SARC-M1</strain>
    </source>
</reference>
<dbReference type="OMA" id="DFRHEEP"/>